<reference evidence="2" key="1">
    <citation type="journal article" date="2023" name="DNA Res.">
        <title>Chromosome-level genome assembly of Phrynocephalus forsythii using third-generation DNA sequencing and Hi-C analysis.</title>
        <authorList>
            <person name="Qi Y."/>
            <person name="Zhao W."/>
            <person name="Zhao Y."/>
            <person name="Niu C."/>
            <person name="Cao S."/>
            <person name="Zhang Y."/>
        </authorList>
    </citation>
    <scope>NUCLEOTIDE SEQUENCE</scope>
    <source>
        <tissue evidence="2">Muscle</tissue>
    </source>
</reference>
<dbReference type="Pfam" id="PF23210">
    <property type="entry name" value="HEAT_Maestro_2"/>
    <property type="match status" value="1"/>
</dbReference>
<comment type="caution">
    <text evidence="2">The sequence shown here is derived from an EMBL/GenBank/DDBJ whole genome shotgun (WGS) entry which is preliminary data.</text>
</comment>
<proteinExistence type="predicted"/>
<dbReference type="InterPro" id="IPR016024">
    <property type="entry name" value="ARM-type_fold"/>
</dbReference>
<dbReference type="PANTHER" id="PTHR23120:SF40">
    <property type="entry name" value="MAESTRO HEAT-LIKE REPEAT-CONTAINING PROTEIN FAMILY MEMBER 6"/>
    <property type="match status" value="1"/>
</dbReference>
<dbReference type="OrthoDB" id="9427433at2759"/>
<name>A0A9Q0X648_9SAUR</name>
<feature type="domain" description="MROH2B-like HEAT-repeats" evidence="1">
    <location>
        <begin position="138"/>
        <end position="253"/>
    </location>
</feature>
<dbReference type="SUPFAM" id="SSF48371">
    <property type="entry name" value="ARM repeat"/>
    <property type="match status" value="1"/>
</dbReference>
<dbReference type="Proteomes" id="UP001142489">
    <property type="component" value="Unassembled WGS sequence"/>
</dbReference>
<dbReference type="GO" id="GO:0005737">
    <property type="term" value="C:cytoplasm"/>
    <property type="evidence" value="ECO:0007669"/>
    <property type="project" value="TreeGrafter"/>
</dbReference>
<dbReference type="PANTHER" id="PTHR23120">
    <property type="entry name" value="MAESTRO-RELATED HEAT DOMAIN-CONTAINING"/>
    <property type="match status" value="1"/>
</dbReference>
<evidence type="ECO:0000259" key="1">
    <source>
        <dbReference type="Pfam" id="PF23210"/>
    </source>
</evidence>
<evidence type="ECO:0000313" key="3">
    <source>
        <dbReference type="Proteomes" id="UP001142489"/>
    </source>
</evidence>
<keyword evidence="3" id="KW-1185">Reference proteome</keyword>
<organism evidence="2 3">
    <name type="scientific">Phrynocephalus forsythii</name>
    <dbReference type="NCBI Taxonomy" id="171643"/>
    <lineage>
        <taxon>Eukaryota</taxon>
        <taxon>Metazoa</taxon>
        <taxon>Chordata</taxon>
        <taxon>Craniata</taxon>
        <taxon>Vertebrata</taxon>
        <taxon>Euteleostomi</taxon>
        <taxon>Lepidosauria</taxon>
        <taxon>Squamata</taxon>
        <taxon>Bifurcata</taxon>
        <taxon>Unidentata</taxon>
        <taxon>Episquamata</taxon>
        <taxon>Toxicofera</taxon>
        <taxon>Iguania</taxon>
        <taxon>Acrodonta</taxon>
        <taxon>Agamidae</taxon>
        <taxon>Agaminae</taxon>
        <taxon>Phrynocephalus</taxon>
    </lineage>
</organism>
<protein>
    <recommendedName>
        <fullName evidence="1">MROH2B-like HEAT-repeats domain-containing protein</fullName>
    </recommendedName>
</protein>
<dbReference type="AlphaFoldDB" id="A0A9Q0X648"/>
<sequence length="419" mass="47338">MTSGDSWARSLHFASYFVEAGAKMLSRVRVLFSKKERGVGELERGCCPFWRRLPCFRRKIHPAPPSFAGSSTETQGLLAVTTNTSYSTWVSDVMRCSLSTSMDSSLGSVNVPSDQGWVIDWFMTKRRRRQQVRSEQDILCFLLDIVTCCKDVQDSGEANLGVPYSKTQLVAAVLDVMEELDQHQNPAKLLSWIIGALYNLSRIKPSTPREIETRLLDLALQAVINLEEPEDDPDGQALFKSIRASLQDLLQGLWEEEPNITHLLSILDHLRVWLCSPKDQERAWAMETVAAFLRSATSLPDCHLSKQLLQLRRLLAAIGICVRDANEEVSRNARESLRHLCPLLPSRKGKETLERQGTKSVAYMSYLEDQFCQAAYYTAGMEEDAHTWTQISCCQEGQCNSGSYPEKEAHDTNKLDHFN</sequence>
<dbReference type="InterPro" id="IPR055408">
    <property type="entry name" value="HEAT_MROH2B-like"/>
</dbReference>
<accession>A0A9Q0X648</accession>
<dbReference type="InterPro" id="IPR045206">
    <property type="entry name" value="Maestro_heat-like_prot"/>
</dbReference>
<gene>
    <name evidence="2" type="ORF">JRQ81_011557</name>
</gene>
<evidence type="ECO:0000313" key="2">
    <source>
        <dbReference type="EMBL" id="KAJ7304037.1"/>
    </source>
</evidence>
<dbReference type="EMBL" id="JAPFRF010000023">
    <property type="protein sequence ID" value="KAJ7304037.1"/>
    <property type="molecule type" value="Genomic_DNA"/>
</dbReference>